<evidence type="ECO:0000256" key="11">
    <source>
        <dbReference type="ARBA" id="ARBA00023180"/>
    </source>
</evidence>
<accession>A0A8C0CC27</accession>
<evidence type="ECO:0000256" key="14">
    <source>
        <dbReference type="SAM" id="SignalP"/>
    </source>
</evidence>
<keyword evidence="3" id="KW-1003">Cell membrane</keyword>
<dbReference type="SUPFAM" id="SSF49313">
    <property type="entry name" value="Cadherin-like"/>
    <property type="match status" value="6"/>
</dbReference>
<organism evidence="16">
    <name type="scientific">Balaenoptera musculus</name>
    <name type="common">Blue whale</name>
    <dbReference type="NCBI Taxonomy" id="9771"/>
    <lineage>
        <taxon>Eukaryota</taxon>
        <taxon>Metazoa</taxon>
        <taxon>Chordata</taxon>
        <taxon>Craniata</taxon>
        <taxon>Vertebrata</taxon>
        <taxon>Euteleostomi</taxon>
        <taxon>Mammalia</taxon>
        <taxon>Eutheria</taxon>
        <taxon>Laurasiatheria</taxon>
        <taxon>Artiodactyla</taxon>
        <taxon>Whippomorpha</taxon>
        <taxon>Cetacea</taxon>
        <taxon>Mysticeti</taxon>
        <taxon>Balaenopteridae</taxon>
        <taxon>Balaenoptera</taxon>
    </lineage>
</organism>
<dbReference type="SMART" id="SM00112">
    <property type="entry name" value="CA"/>
    <property type="match status" value="5"/>
</dbReference>
<dbReference type="PROSITE" id="PS50268">
    <property type="entry name" value="CADHERIN_2"/>
    <property type="match status" value="4"/>
</dbReference>
<evidence type="ECO:0000256" key="8">
    <source>
        <dbReference type="ARBA" id="ARBA00022889"/>
    </source>
</evidence>
<keyword evidence="9 13" id="KW-1133">Transmembrane helix</keyword>
<keyword evidence="10 13" id="KW-0472">Membrane</keyword>
<feature type="domain" description="Cadherin" evidence="15">
    <location>
        <begin position="32"/>
        <end position="133"/>
    </location>
</feature>
<sequence length="790" mass="85701">MGNKGKQRSGTQRRQVIFPFLLPLLCGAFSKQIRYSIPEEMDRGSVVWNLAEDLGLHVRDLLTRNLRVSAEKQYLTVNMENGKVLVSDRIDRESPCPQNPLCVVPLEIVAENPLNVSHVNLIIEDINDNPPHFPQNSIVLQINELAIPGTRFGLESTIHADIGLNSLQSHQLSYSEHFSLMVEGKTEGKNSPELVLEKPLDLEQQSSHLLVLTAVDGADPVTDANDNPPVFNQDVYKVSLRENSPSGTFVLKVKATDQDEGISDRGQDVGSIGTECKIILEILGENDNGPEVVFTSVSSSITEVAEPGAVIALFETHDKDSGENGEGTCLIKERAPLRIGSSANNYYKLVADGALDREQTPEYTVTIADTDRGKQLLSSSRSVTLHISDVNDNAPVFHQASYVIHVAENNPPGASIAQVSASDPDLEPNGHVSYSILAGDLEPRPLPSYVSVSAQSGVVFAQRAFDHEQLCAFELTLQARDHGSPALSANVSLRVLVGDRNDNAPRVLYPALGPDGSALFDTVPRAAQPGYLVTKVVAVDADSGHNAWLSYHVLQASEPGLFSVGLRTGEVRTARVLGDRDAARQRLLVAVRDGGQPPLSATATLLLVIADSLQEALPDLSDHSEPTDPQAVLRFYLVVALALVSVLFLLVVILAIALSLRRVSPNYNKGTLPYSYNVNVADSQKTRFSFLTMTPEMVPPQDLSNEALLVVSVTEENNKLSSNSVASIHVSFNECLSSAYGFGLFFKPIFRKENLKQIISTITSVLFALSQSSLSLSGWVSNSIINPQVF</sequence>
<comment type="function">
    <text evidence="1">Potential calcium-dependent cell-adhesion protein. May be involved in the establishment and maintenance of specific neuronal connections in the brain.</text>
</comment>
<dbReference type="FunFam" id="2.60.40.60:FF:000006">
    <property type="entry name" value="Protocadherin alpha 2"/>
    <property type="match status" value="1"/>
</dbReference>
<evidence type="ECO:0000256" key="3">
    <source>
        <dbReference type="ARBA" id="ARBA00022475"/>
    </source>
</evidence>
<dbReference type="Pfam" id="PF00028">
    <property type="entry name" value="Cadherin"/>
    <property type="match status" value="2"/>
</dbReference>
<dbReference type="InterPro" id="IPR050174">
    <property type="entry name" value="Protocadherin/Cadherin-CA"/>
</dbReference>
<comment type="subcellular location">
    <subcellularLocation>
        <location evidence="2">Cell membrane</location>
        <topology evidence="2">Single-pass type I membrane protein</topology>
    </subcellularLocation>
</comment>
<dbReference type="InterPro" id="IPR002126">
    <property type="entry name" value="Cadherin-like_dom"/>
</dbReference>
<dbReference type="GO" id="GO:0007156">
    <property type="term" value="P:homophilic cell adhesion via plasma membrane adhesion molecules"/>
    <property type="evidence" value="ECO:0007669"/>
    <property type="project" value="InterPro"/>
</dbReference>
<reference evidence="16" key="1">
    <citation type="submission" date="2023-09" db="UniProtKB">
        <authorList>
            <consortium name="Ensembl"/>
        </authorList>
    </citation>
    <scope>IDENTIFICATION</scope>
</reference>
<dbReference type="Pfam" id="PF08266">
    <property type="entry name" value="Cadherin_2"/>
    <property type="match status" value="1"/>
</dbReference>
<evidence type="ECO:0000259" key="15">
    <source>
        <dbReference type="PROSITE" id="PS50268"/>
    </source>
</evidence>
<name>A0A8C0CC27_BALMU</name>
<feature type="signal peptide" evidence="14">
    <location>
        <begin position="1"/>
        <end position="30"/>
    </location>
</feature>
<evidence type="ECO:0000256" key="9">
    <source>
        <dbReference type="ARBA" id="ARBA00022989"/>
    </source>
</evidence>
<feature type="transmembrane region" description="Helical" evidence="13">
    <location>
        <begin position="635"/>
        <end position="660"/>
    </location>
</feature>
<evidence type="ECO:0000313" key="16">
    <source>
        <dbReference type="Ensembl" id="ENSBMSP00010004132.1"/>
    </source>
</evidence>
<evidence type="ECO:0000256" key="4">
    <source>
        <dbReference type="ARBA" id="ARBA00022692"/>
    </source>
</evidence>
<evidence type="ECO:0000256" key="6">
    <source>
        <dbReference type="ARBA" id="ARBA00022737"/>
    </source>
</evidence>
<evidence type="ECO:0000256" key="10">
    <source>
        <dbReference type="ARBA" id="ARBA00023136"/>
    </source>
</evidence>
<dbReference type="PANTHER" id="PTHR24028">
    <property type="entry name" value="CADHERIN-87A"/>
    <property type="match status" value="1"/>
</dbReference>
<dbReference type="InterPro" id="IPR013164">
    <property type="entry name" value="Cadherin_N"/>
</dbReference>
<feature type="domain" description="Cadherin" evidence="15">
    <location>
        <begin position="398"/>
        <end position="507"/>
    </location>
</feature>
<dbReference type="OMA" id="YFPQNSI"/>
<protein>
    <recommendedName>
        <fullName evidence="15">Cadherin domain-containing protein</fullName>
    </recommendedName>
</protein>
<evidence type="ECO:0000256" key="2">
    <source>
        <dbReference type="ARBA" id="ARBA00004251"/>
    </source>
</evidence>
<dbReference type="FunFam" id="2.60.40.60:FF:000001">
    <property type="entry name" value="Protocadherin alpha 2"/>
    <property type="match status" value="1"/>
</dbReference>
<evidence type="ECO:0000256" key="7">
    <source>
        <dbReference type="ARBA" id="ARBA00022837"/>
    </source>
</evidence>
<dbReference type="InterPro" id="IPR020894">
    <property type="entry name" value="Cadherin_CS"/>
</dbReference>
<keyword evidence="8" id="KW-0130">Cell adhesion</keyword>
<dbReference type="GO" id="GO:0005886">
    <property type="term" value="C:plasma membrane"/>
    <property type="evidence" value="ECO:0007669"/>
    <property type="project" value="UniProtKB-SubCell"/>
</dbReference>
<feature type="domain" description="Cadherin" evidence="15">
    <location>
        <begin position="522"/>
        <end position="620"/>
    </location>
</feature>
<dbReference type="GeneTree" id="ENSGT00940000163837"/>
<evidence type="ECO:0000256" key="13">
    <source>
        <dbReference type="SAM" id="Phobius"/>
    </source>
</evidence>
<dbReference type="PROSITE" id="PS00232">
    <property type="entry name" value="CADHERIN_1"/>
    <property type="match status" value="3"/>
</dbReference>
<dbReference type="CDD" id="cd11304">
    <property type="entry name" value="Cadherin_repeat"/>
    <property type="match status" value="5"/>
</dbReference>
<dbReference type="GO" id="GO:0005509">
    <property type="term" value="F:calcium ion binding"/>
    <property type="evidence" value="ECO:0007669"/>
    <property type="project" value="UniProtKB-UniRule"/>
</dbReference>
<dbReference type="PANTHER" id="PTHR24028:SF336">
    <property type="entry name" value="CADHERIN DOMAIN-CONTAINING PROTEIN"/>
    <property type="match status" value="1"/>
</dbReference>
<dbReference type="Ensembl" id="ENSBMST00010004546.1">
    <property type="protein sequence ID" value="ENSBMSP00010004132.1"/>
    <property type="gene ID" value="ENSBMSG00010003061.1"/>
</dbReference>
<dbReference type="FunFam" id="2.60.40.60:FF:000004">
    <property type="entry name" value="Protocadherin 1 gamma 2"/>
    <property type="match status" value="1"/>
</dbReference>
<dbReference type="InterPro" id="IPR015919">
    <property type="entry name" value="Cadherin-like_sf"/>
</dbReference>
<keyword evidence="7 12" id="KW-0106">Calcium</keyword>
<feature type="domain" description="Cadherin" evidence="15">
    <location>
        <begin position="232"/>
        <end position="397"/>
    </location>
</feature>
<keyword evidence="6" id="KW-0677">Repeat</keyword>
<dbReference type="Gene3D" id="2.60.40.60">
    <property type="entry name" value="Cadherins"/>
    <property type="match status" value="6"/>
</dbReference>
<keyword evidence="11" id="KW-0325">Glycoprotein</keyword>
<evidence type="ECO:0000256" key="1">
    <source>
        <dbReference type="ARBA" id="ARBA00003436"/>
    </source>
</evidence>
<keyword evidence="5 14" id="KW-0732">Signal</keyword>
<proteinExistence type="predicted"/>
<evidence type="ECO:0000256" key="5">
    <source>
        <dbReference type="ARBA" id="ARBA00022729"/>
    </source>
</evidence>
<keyword evidence="4 13" id="KW-0812">Transmembrane</keyword>
<dbReference type="FunFam" id="2.60.40.60:FF:000007">
    <property type="entry name" value="Protocadherin alpha 2"/>
    <property type="match status" value="1"/>
</dbReference>
<dbReference type="AlphaFoldDB" id="A0A8C0CC27"/>
<feature type="chain" id="PRO_5034248615" description="Cadherin domain-containing protein" evidence="14">
    <location>
        <begin position="31"/>
        <end position="790"/>
    </location>
</feature>
<evidence type="ECO:0000256" key="12">
    <source>
        <dbReference type="PROSITE-ProRule" id="PRU00043"/>
    </source>
</evidence>
<dbReference type="FunFam" id="2.60.40.60:FF:000129">
    <property type="entry name" value="protocadherin alpha-C2 isoform X1"/>
    <property type="match status" value="1"/>
</dbReference>
<dbReference type="PRINTS" id="PR00205">
    <property type="entry name" value="CADHERIN"/>
</dbReference>